<evidence type="ECO:0000313" key="1">
    <source>
        <dbReference type="EMBL" id="QCE00291.1"/>
    </source>
</evidence>
<protein>
    <submittedName>
        <fullName evidence="1">Uncharacterized protein</fullName>
    </submittedName>
</protein>
<gene>
    <name evidence="1" type="ORF">DEO72_LG7g1581</name>
</gene>
<name>A0A4D6MHV3_VIGUN</name>
<evidence type="ECO:0000313" key="2">
    <source>
        <dbReference type="Proteomes" id="UP000501690"/>
    </source>
</evidence>
<dbReference type="AlphaFoldDB" id="A0A4D6MHV3"/>
<organism evidence="1 2">
    <name type="scientific">Vigna unguiculata</name>
    <name type="common">Cowpea</name>
    <dbReference type="NCBI Taxonomy" id="3917"/>
    <lineage>
        <taxon>Eukaryota</taxon>
        <taxon>Viridiplantae</taxon>
        <taxon>Streptophyta</taxon>
        <taxon>Embryophyta</taxon>
        <taxon>Tracheophyta</taxon>
        <taxon>Spermatophyta</taxon>
        <taxon>Magnoliopsida</taxon>
        <taxon>eudicotyledons</taxon>
        <taxon>Gunneridae</taxon>
        <taxon>Pentapetalae</taxon>
        <taxon>rosids</taxon>
        <taxon>fabids</taxon>
        <taxon>Fabales</taxon>
        <taxon>Fabaceae</taxon>
        <taxon>Papilionoideae</taxon>
        <taxon>50 kb inversion clade</taxon>
        <taxon>NPAAA clade</taxon>
        <taxon>indigoferoid/millettioid clade</taxon>
        <taxon>Phaseoleae</taxon>
        <taxon>Vigna</taxon>
    </lineage>
</organism>
<proteinExistence type="predicted"/>
<accession>A0A4D6MHV3</accession>
<dbReference type="Proteomes" id="UP000501690">
    <property type="component" value="Linkage Group LG7"/>
</dbReference>
<sequence length="117" mass="13434">MQEEKIPTNITDVDMADALTALIMLMMLQFSLVGEEVLVIRQFAPPRLRPLEVFHCKKSFRKRRVVRLWENGLSKMSLIDIKDIGFVKIAAADVFQEMSNVLHIVEGLRNTEKGSYL</sequence>
<reference evidence="1 2" key="1">
    <citation type="submission" date="2019-04" db="EMBL/GenBank/DDBJ databases">
        <title>An improved genome assembly and genetic linkage map for asparagus bean, Vigna unguiculata ssp. sesquipedialis.</title>
        <authorList>
            <person name="Xia Q."/>
            <person name="Zhang R."/>
            <person name="Dong Y."/>
        </authorList>
    </citation>
    <scope>NUCLEOTIDE SEQUENCE [LARGE SCALE GENOMIC DNA]</scope>
    <source>
        <tissue evidence="1">Leaf</tissue>
    </source>
</reference>
<dbReference type="EMBL" id="CP039351">
    <property type="protein sequence ID" value="QCE00291.1"/>
    <property type="molecule type" value="Genomic_DNA"/>
</dbReference>
<keyword evidence="2" id="KW-1185">Reference proteome</keyword>